<sequence>MSLKWFEVVKSVTQQLPKLEHERFTFVSVRQFLVQRFRATQGVDDELNCKLKELWDVTNPTRLFHFAERVSQLFRSS</sequence>
<organism evidence="1 2">
    <name type="scientific">Steinernema carpocapsae</name>
    <name type="common">Entomopathogenic nematode</name>
    <dbReference type="NCBI Taxonomy" id="34508"/>
    <lineage>
        <taxon>Eukaryota</taxon>
        <taxon>Metazoa</taxon>
        <taxon>Ecdysozoa</taxon>
        <taxon>Nematoda</taxon>
        <taxon>Chromadorea</taxon>
        <taxon>Rhabditida</taxon>
        <taxon>Tylenchina</taxon>
        <taxon>Panagrolaimomorpha</taxon>
        <taxon>Strongyloidoidea</taxon>
        <taxon>Steinernematidae</taxon>
        <taxon>Steinernema</taxon>
    </lineage>
</organism>
<keyword evidence="2" id="KW-1185">Reference proteome</keyword>
<dbReference type="Proteomes" id="UP000298663">
    <property type="component" value="Unassembled WGS sequence"/>
</dbReference>
<reference evidence="1 2" key="2">
    <citation type="journal article" date="2019" name="G3 (Bethesda)">
        <title>Hybrid Assembly of the Genome of the Entomopathogenic Nematode Steinernema carpocapsae Identifies the X-Chromosome.</title>
        <authorList>
            <person name="Serra L."/>
            <person name="Macchietto M."/>
            <person name="Macias-Munoz A."/>
            <person name="McGill C.J."/>
            <person name="Rodriguez I.M."/>
            <person name="Rodriguez B."/>
            <person name="Murad R."/>
            <person name="Mortazavi A."/>
        </authorList>
    </citation>
    <scope>NUCLEOTIDE SEQUENCE [LARGE SCALE GENOMIC DNA]</scope>
    <source>
        <strain evidence="1 2">ALL</strain>
    </source>
</reference>
<name>A0A4U8V0M9_STECR</name>
<evidence type="ECO:0000313" key="2">
    <source>
        <dbReference type="Proteomes" id="UP000298663"/>
    </source>
</evidence>
<reference evidence="1 2" key="1">
    <citation type="journal article" date="2015" name="Genome Biol.">
        <title>Comparative genomics of Steinernema reveals deeply conserved gene regulatory networks.</title>
        <authorList>
            <person name="Dillman A.R."/>
            <person name="Macchietto M."/>
            <person name="Porter C.F."/>
            <person name="Rogers A."/>
            <person name="Williams B."/>
            <person name="Antoshechkin I."/>
            <person name="Lee M.M."/>
            <person name="Goodwin Z."/>
            <person name="Lu X."/>
            <person name="Lewis E.E."/>
            <person name="Goodrich-Blair H."/>
            <person name="Stock S.P."/>
            <person name="Adams B.J."/>
            <person name="Sternberg P.W."/>
            <person name="Mortazavi A."/>
        </authorList>
    </citation>
    <scope>NUCLEOTIDE SEQUENCE [LARGE SCALE GENOMIC DNA]</scope>
    <source>
        <strain evidence="1 2">ALL</strain>
    </source>
</reference>
<comment type="caution">
    <text evidence="1">The sequence shown here is derived from an EMBL/GenBank/DDBJ whole genome shotgun (WGS) entry which is preliminary data.</text>
</comment>
<dbReference type="EMBL" id="AZBU02000001">
    <property type="protein sequence ID" value="TMS39420.1"/>
    <property type="molecule type" value="Genomic_DNA"/>
</dbReference>
<accession>A0A4U8V0M9</accession>
<proteinExistence type="predicted"/>
<gene>
    <name evidence="1" type="ORF">L596_005945</name>
</gene>
<protein>
    <submittedName>
        <fullName evidence="1">Uncharacterized protein</fullName>
    </submittedName>
</protein>
<dbReference type="AlphaFoldDB" id="A0A4U8V0M9"/>
<evidence type="ECO:0000313" key="1">
    <source>
        <dbReference type="EMBL" id="TMS39420.1"/>
    </source>
</evidence>